<accession>A0ACC3D5C2</accession>
<gene>
    <name evidence="1" type="ORF">LTS18_005184</name>
</gene>
<organism evidence="1 2">
    <name type="scientific">Coniosporium uncinatum</name>
    <dbReference type="NCBI Taxonomy" id="93489"/>
    <lineage>
        <taxon>Eukaryota</taxon>
        <taxon>Fungi</taxon>
        <taxon>Dikarya</taxon>
        <taxon>Ascomycota</taxon>
        <taxon>Pezizomycotina</taxon>
        <taxon>Dothideomycetes</taxon>
        <taxon>Dothideomycetes incertae sedis</taxon>
        <taxon>Coniosporium</taxon>
    </lineage>
</organism>
<protein>
    <submittedName>
        <fullName evidence="1">Uncharacterized protein</fullName>
    </submittedName>
</protein>
<reference evidence="1" key="1">
    <citation type="submission" date="2024-09" db="EMBL/GenBank/DDBJ databases">
        <title>Black Yeasts Isolated from many extreme environments.</title>
        <authorList>
            <person name="Coleine C."/>
            <person name="Stajich J.E."/>
            <person name="Selbmann L."/>
        </authorList>
    </citation>
    <scope>NUCLEOTIDE SEQUENCE</scope>
    <source>
        <strain evidence="1">CCFEE 5737</strain>
    </source>
</reference>
<evidence type="ECO:0000313" key="1">
    <source>
        <dbReference type="EMBL" id="KAK3061916.1"/>
    </source>
</evidence>
<proteinExistence type="predicted"/>
<dbReference type="EMBL" id="JAWDJW010007562">
    <property type="protein sequence ID" value="KAK3061916.1"/>
    <property type="molecule type" value="Genomic_DNA"/>
</dbReference>
<keyword evidence="2" id="KW-1185">Reference proteome</keyword>
<sequence>MSNSSPEGGQAIRLDSLSAQQLSQLKKQLDGELEHLTTSYQSLVRAQAKFRDCLKSISTGLTSQKPDTQILVPLTSSLYVPGKLADVEKVIVDVGTGFYVEKTTSDATKFYETKVEELGANLKDLGKIVEGKEGNVRVIEDALRQKVMSGQNAQAGAEKEGT</sequence>
<dbReference type="Proteomes" id="UP001186974">
    <property type="component" value="Unassembled WGS sequence"/>
</dbReference>
<comment type="caution">
    <text evidence="1">The sequence shown here is derived from an EMBL/GenBank/DDBJ whole genome shotgun (WGS) entry which is preliminary data.</text>
</comment>
<name>A0ACC3D5C2_9PEZI</name>
<evidence type="ECO:0000313" key="2">
    <source>
        <dbReference type="Proteomes" id="UP001186974"/>
    </source>
</evidence>